<feature type="non-terminal residue" evidence="2">
    <location>
        <position position="70"/>
    </location>
</feature>
<reference evidence="2 3" key="1">
    <citation type="submission" date="2019-12" db="EMBL/GenBank/DDBJ databases">
        <authorList>
            <person name="Alioto T."/>
            <person name="Alioto T."/>
            <person name="Gomez Garrido J."/>
        </authorList>
    </citation>
    <scope>NUCLEOTIDE SEQUENCE [LARGE SCALE GENOMIC DNA]</scope>
</reference>
<dbReference type="AlphaFoldDB" id="A0A8S0SGU4"/>
<evidence type="ECO:0000313" key="3">
    <source>
        <dbReference type="Proteomes" id="UP000594638"/>
    </source>
</evidence>
<proteinExistence type="inferred from homology"/>
<comment type="similarity">
    <text evidence="1">Belongs to the BolA/IbaG family.</text>
</comment>
<name>A0A8S0SGU4_OLEEU</name>
<dbReference type="Gramene" id="OE9A079048T1">
    <property type="protein sequence ID" value="OE9A079048C1"/>
    <property type="gene ID" value="OE9A079048"/>
</dbReference>
<accession>A0A8S0SGU4</accession>
<sequence>MSAIAANIPKNKITLQIEAILSSQLNPTHLDVINESFAHTGISQAREPELASHFKIVVVSPLFEKKPIVA</sequence>
<protein>
    <submittedName>
        <fullName evidence="2">Uncharacterized protein</fullName>
    </submittedName>
</protein>
<dbReference type="InterPro" id="IPR002634">
    <property type="entry name" value="BolA"/>
</dbReference>
<evidence type="ECO:0000256" key="1">
    <source>
        <dbReference type="RuleBase" id="RU003860"/>
    </source>
</evidence>
<dbReference type="Proteomes" id="UP000594638">
    <property type="component" value="Unassembled WGS sequence"/>
</dbReference>
<dbReference type="SUPFAM" id="SSF82657">
    <property type="entry name" value="BolA-like"/>
    <property type="match status" value="1"/>
</dbReference>
<dbReference type="EMBL" id="CACTIH010004406">
    <property type="protein sequence ID" value="CAA2990813.1"/>
    <property type="molecule type" value="Genomic_DNA"/>
</dbReference>
<dbReference type="OrthoDB" id="4983at2759"/>
<organism evidence="2 3">
    <name type="scientific">Olea europaea subsp. europaea</name>
    <dbReference type="NCBI Taxonomy" id="158383"/>
    <lineage>
        <taxon>Eukaryota</taxon>
        <taxon>Viridiplantae</taxon>
        <taxon>Streptophyta</taxon>
        <taxon>Embryophyta</taxon>
        <taxon>Tracheophyta</taxon>
        <taxon>Spermatophyta</taxon>
        <taxon>Magnoliopsida</taxon>
        <taxon>eudicotyledons</taxon>
        <taxon>Gunneridae</taxon>
        <taxon>Pentapetalae</taxon>
        <taxon>asterids</taxon>
        <taxon>lamiids</taxon>
        <taxon>Lamiales</taxon>
        <taxon>Oleaceae</taxon>
        <taxon>Oleeae</taxon>
        <taxon>Olea</taxon>
    </lineage>
</organism>
<dbReference type="Pfam" id="PF01722">
    <property type="entry name" value="BolA"/>
    <property type="match status" value="1"/>
</dbReference>
<dbReference type="PIRSF" id="PIRSF003113">
    <property type="entry name" value="BolA"/>
    <property type="match status" value="1"/>
</dbReference>
<evidence type="ECO:0000313" key="2">
    <source>
        <dbReference type="EMBL" id="CAA2990813.1"/>
    </source>
</evidence>
<dbReference type="InterPro" id="IPR036065">
    <property type="entry name" value="BolA-like_sf"/>
</dbReference>
<gene>
    <name evidence="2" type="ORF">OLEA9_A079048</name>
</gene>
<comment type="caution">
    <text evidence="2">The sequence shown here is derived from an EMBL/GenBank/DDBJ whole genome shotgun (WGS) entry which is preliminary data.</text>
</comment>
<keyword evidence="3" id="KW-1185">Reference proteome</keyword>
<dbReference type="Gene3D" id="3.30.300.90">
    <property type="entry name" value="BolA-like"/>
    <property type="match status" value="1"/>
</dbReference>